<name>A0A3M7T8F4_BRAPC</name>
<dbReference type="AlphaFoldDB" id="A0A3M7T8F4"/>
<organism evidence="2 3">
    <name type="scientific">Brachionus plicatilis</name>
    <name type="common">Marine rotifer</name>
    <name type="synonym">Brachionus muelleri</name>
    <dbReference type="NCBI Taxonomy" id="10195"/>
    <lineage>
        <taxon>Eukaryota</taxon>
        <taxon>Metazoa</taxon>
        <taxon>Spiralia</taxon>
        <taxon>Gnathifera</taxon>
        <taxon>Rotifera</taxon>
        <taxon>Eurotatoria</taxon>
        <taxon>Monogononta</taxon>
        <taxon>Pseudotrocha</taxon>
        <taxon>Ploima</taxon>
        <taxon>Brachionidae</taxon>
        <taxon>Brachionus</taxon>
    </lineage>
</organism>
<dbReference type="STRING" id="10195.A0A3M7T8F4"/>
<accession>A0A3M7T8F4</accession>
<protein>
    <submittedName>
        <fullName evidence="2">Putative E3 ubiquitin ligase complex SCF subunit sconB</fullName>
    </submittedName>
</protein>
<dbReference type="OrthoDB" id="10044234at2759"/>
<dbReference type="Proteomes" id="UP000276133">
    <property type="component" value="Unassembled WGS sequence"/>
</dbReference>
<proteinExistence type="predicted"/>
<evidence type="ECO:0000256" key="1">
    <source>
        <dbReference type="SAM" id="MobiDB-lite"/>
    </source>
</evidence>
<keyword evidence="2" id="KW-0436">Ligase</keyword>
<sequence>MFFNPPSSSYNKNSSNIQGTTEQTKKDSLDLLFQYIVTKVRHLNAEQALEKLIDSSGFGQIEFLWTILQPLSHRDFFYNGQCEYPGYNFQKLSTPFTRKSKKKRRYTSAHILKKQDALLINKDYQVEDKICVSKKSERSTLVRFQLPKISNVIKSCENDSIENICPESHDKSSIRKTASIWYRLRNLSKEFLIKTSNLSEMGIFKIKSKN</sequence>
<feature type="region of interest" description="Disordered" evidence="1">
    <location>
        <begin position="1"/>
        <end position="22"/>
    </location>
</feature>
<dbReference type="EMBL" id="REGN01000131">
    <property type="protein sequence ID" value="RNA44235.1"/>
    <property type="molecule type" value="Genomic_DNA"/>
</dbReference>
<evidence type="ECO:0000313" key="2">
    <source>
        <dbReference type="EMBL" id="RNA44235.1"/>
    </source>
</evidence>
<comment type="caution">
    <text evidence="2">The sequence shown here is derived from an EMBL/GenBank/DDBJ whole genome shotgun (WGS) entry which is preliminary data.</text>
</comment>
<feature type="compositionally biased region" description="Low complexity" evidence="1">
    <location>
        <begin position="1"/>
        <end position="16"/>
    </location>
</feature>
<gene>
    <name evidence="2" type="ORF">BpHYR1_047764</name>
</gene>
<evidence type="ECO:0000313" key="3">
    <source>
        <dbReference type="Proteomes" id="UP000276133"/>
    </source>
</evidence>
<dbReference type="GO" id="GO:0016874">
    <property type="term" value="F:ligase activity"/>
    <property type="evidence" value="ECO:0007669"/>
    <property type="project" value="UniProtKB-KW"/>
</dbReference>
<keyword evidence="3" id="KW-1185">Reference proteome</keyword>
<reference evidence="2 3" key="1">
    <citation type="journal article" date="2018" name="Sci. Rep.">
        <title>Genomic signatures of local adaptation to the degree of environmental predictability in rotifers.</title>
        <authorList>
            <person name="Franch-Gras L."/>
            <person name="Hahn C."/>
            <person name="Garcia-Roger E.M."/>
            <person name="Carmona M.J."/>
            <person name="Serra M."/>
            <person name="Gomez A."/>
        </authorList>
    </citation>
    <scope>NUCLEOTIDE SEQUENCE [LARGE SCALE GENOMIC DNA]</scope>
    <source>
        <strain evidence="2">HYR1</strain>
    </source>
</reference>